<dbReference type="PANTHER" id="PTHR43214:SF24">
    <property type="entry name" value="TRANSCRIPTIONAL REGULATORY PROTEIN NARL-RELATED"/>
    <property type="match status" value="1"/>
</dbReference>
<keyword evidence="2 5" id="KW-0238">DNA-binding</keyword>
<dbReference type="KEGG" id="mhos:CXR34_14925"/>
<dbReference type="RefSeq" id="WP_060960303.1">
    <property type="nucleotide sequence ID" value="NZ_CP025299.1"/>
</dbReference>
<dbReference type="Gene3D" id="3.40.50.2300">
    <property type="match status" value="1"/>
</dbReference>
<dbReference type="OrthoDB" id="5145487at2"/>
<dbReference type="EMBL" id="CP025299">
    <property type="protein sequence ID" value="AUG30631.1"/>
    <property type="molecule type" value="Genomic_DNA"/>
</dbReference>
<dbReference type="Pfam" id="PF00196">
    <property type="entry name" value="GerE"/>
    <property type="match status" value="1"/>
</dbReference>
<dbReference type="InterPro" id="IPR011006">
    <property type="entry name" value="CheY-like_superfamily"/>
</dbReference>
<dbReference type="InterPro" id="IPR016032">
    <property type="entry name" value="Sig_transdc_resp-reg_C-effctor"/>
</dbReference>
<dbReference type="PROSITE" id="PS50043">
    <property type="entry name" value="HTH_LUXR_2"/>
    <property type="match status" value="1"/>
</dbReference>
<dbReference type="SUPFAM" id="SSF52172">
    <property type="entry name" value="CheY-like"/>
    <property type="match status" value="1"/>
</dbReference>
<keyword evidence="1" id="KW-0805">Transcription regulation</keyword>
<protein>
    <submittedName>
        <fullName evidence="5">DNA-binding response regulator</fullName>
    </submittedName>
</protein>
<evidence type="ECO:0000256" key="4">
    <source>
        <dbReference type="PROSITE-ProRule" id="PRU00169"/>
    </source>
</evidence>
<comment type="caution">
    <text evidence="4">Lacks conserved residue(s) required for the propagation of feature annotation.</text>
</comment>
<name>A0A134DFN4_9MICO</name>
<dbReference type="CDD" id="cd06170">
    <property type="entry name" value="LuxR_C_like"/>
    <property type="match status" value="1"/>
</dbReference>
<dbReference type="SUPFAM" id="SSF46894">
    <property type="entry name" value="C-terminal effector domain of the bipartite response regulators"/>
    <property type="match status" value="1"/>
</dbReference>
<organism evidence="5 6">
    <name type="scientific">Microbacterium hominis</name>
    <dbReference type="NCBI Taxonomy" id="162426"/>
    <lineage>
        <taxon>Bacteria</taxon>
        <taxon>Bacillati</taxon>
        <taxon>Actinomycetota</taxon>
        <taxon>Actinomycetes</taxon>
        <taxon>Micrococcales</taxon>
        <taxon>Microbacteriaceae</taxon>
        <taxon>Microbacterium</taxon>
    </lineage>
</organism>
<dbReference type="InterPro" id="IPR036388">
    <property type="entry name" value="WH-like_DNA-bd_sf"/>
</dbReference>
<dbReference type="PANTHER" id="PTHR43214">
    <property type="entry name" value="TWO-COMPONENT RESPONSE REGULATOR"/>
    <property type="match status" value="1"/>
</dbReference>
<dbReference type="GO" id="GO:0000160">
    <property type="term" value="P:phosphorelay signal transduction system"/>
    <property type="evidence" value="ECO:0007669"/>
    <property type="project" value="InterPro"/>
</dbReference>
<dbReference type="InterPro" id="IPR001789">
    <property type="entry name" value="Sig_transdc_resp-reg_receiver"/>
</dbReference>
<reference evidence="5 6" key="1">
    <citation type="submission" date="2017-12" db="EMBL/GenBank/DDBJ databases">
        <title>Isolation and characterization of estrogens degradatiion strain Microbacterium hominis SJTG1.</title>
        <authorList>
            <person name="Xiong W."/>
            <person name="Yin C."/>
            <person name="Zheng D."/>
            <person name="Liang R."/>
        </authorList>
    </citation>
    <scope>NUCLEOTIDE SEQUENCE [LARGE SCALE GENOMIC DNA]</scope>
    <source>
        <strain evidence="5 6">SJTG1</strain>
    </source>
</reference>
<dbReference type="AlphaFoldDB" id="A0A134DFN4"/>
<dbReference type="PRINTS" id="PR00038">
    <property type="entry name" value="HTHLUXR"/>
</dbReference>
<dbReference type="SMART" id="SM00448">
    <property type="entry name" value="REC"/>
    <property type="match status" value="1"/>
</dbReference>
<dbReference type="Gene3D" id="1.10.10.10">
    <property type="entry name" value="Winged helix-like DNA-binding domain superfamily/Winged helix DNA-binding domain"/>
    <property type="match status" value="1"/>
</dbReference>
<evidence type="ECO:0000313" key="5">
    <source>
        <dbReference type="EMBL" id="AUG30631.1"/>
    </source>
</evidence>
<dbReference type="GO" id="GO:0006355">
    <property type="term" value="P:regulation of DNA-templated transcription"/>
    <property type="evidence" value="ECO:0007669"/>
    <property type="project" value="InterPro"/>
</dbReference>
<dbReference type="Pfam" id="PF00072">
    <property type="entry name" value="Response_reg"/>
    <property type="match status" value="1"/>
</dbReference>
<dbReference type="PROSITE" id="PS50110">
    <property type="entry name" value="RESPONSE_REGULATORY"/>
    <property type="match status" value="1"/>
</dbReference>
<proteinExistence type="predicted"/>
<sequence length="231" mass="24764">MTEGRRPLRVLVVEGQPLFRDLLAGLVDQQHDMRTVRACASMDDALAATDRAIDVALLGPRLPDGDGISLGHALRARSPRLGIIVLSAPDVHDQLREVHCSETAGWGVLSKNLSLTASALVYAIRSVAEGRSVLDPAIRAERATRRNNPLSRLSPRQREVLALVADGLSNAAIARRLAISPRSVEAHLRTSYALLGVGSDPERNARVEAARRYLAHAGVTPLPGAGEIPLI</sequence>
<dbReference type="InterPro" id="IPR039420">
    <property type="entry name" value="WalR-like"/>
</dbReference>
<dbReference type="SMART" id="SM00421">
    <property type="entry name" value="HTH_LUXR"/>
    <property type="match status" value="1"/>
</dbReference>
<evidence type="ECO:0000256" key="2">
    <source>
        <dbReference type="ARBA" id="ARBA00023125"/>
    </source>
</evidence>
<keyword evidence="3" id="KW-0804">Transcription</keyword>
<evidence type="ECO:0000256" key="3">
    <source>
        <dbReference type="ARBA" id="ARBA00023163"/>
    </source>
</evidence>
<evidence type="ECO:0000256" key="1">
    <source>
        <dbReference type="ARBA" id="ARBA00023015"/>
    </source>
</evidence>
<evidence type="ECO:0000313" key="6">
    <source>
        <dbReference type="Proteomes" id="UP000233276"/>
    </source>
</evidence>
<gene>
    <name evidence="5" type="ORF">CXR34_14925</name>
</gene>
<accession>A0A134DFN4</accession>
<dbReference type="InterPro" id="IPR000792">
    <property type="entry name" value="Tscrpt_reg_LuxR_C"/>
</dbReference>
<dbReference type="GO" id="GO:0003677">
    <property type="term" value="F:DNA binding"/>
    <property type="evidence" value="ECO:0007669"/>
    <property type="project" value="UniProtKB-KW"/>
</dbReference>
<dbReference type="Proteomes" id="UP000233276">
    <property type="component" value="Chromosome"/>
</dbReference>